<dbReference type="GO" id="GO:0046872">
    <property type="term" value="F:metal ion binding"/>
    <property type="evidence" value="ECO:0007669"/>
    <property type="project" value="UniProtKB-KW"/>
</dbReference>
<protein>
    <recommendedName>
        <fullName evidence="3">exodeoxyribonuclease III</fullName>
        <ecNumber evidence="3">3.1.11.2</ecNumber>
    </recommendedName>
</protein>
<name>A0A9Q1BX65_HOLLE</name>
<evidence type="ECO:0000256" key="5">
    <source>
        <dbReference type="ARBA" id="ARBA00022801"/>
    </source>
</evidence>
<feature type="binding site" evidence="8">
    <location>
        <position position="231"/>
    </location>
    <ligand>
        <name>Mg(2+)</name>
        <dbReference type="ChEBI" id="CHEBI:18420"/>
        <label>1</label>
    </ligand>
</feature>
<comment type="cofactor">
    <cofactor evidence="8">
        <name>Mg(2+)</name>
        <dbReference type="ChEBI" id="CHEBI:18420"/>
    </cofactor>
    <cofactor evidence="8">
        <name>Mn(2+)</name>
        <dbReference type="ChEBI" id="CHEBI:29035"/>
    </cofactor>
    <text evidence="8">Probably binds two magnesium or manganese ions per subunit.</text>
</comment>
<feature type="binding site" evidence="8">
    <location>
        <position position="144"/>
    </location>
    <ligand>
        <name>Mg(2+)</name>
        <dbReference type="ChEBI" id="CHEBI:18420"/>
        <label>1</label>
    </ligand>
</feature>
<dbReference type="InterPro" id="IPR036691">
    <property type="entry name" value="Endo/exonu/phosph_ase_sf"/>
</dbReference>
<comment type="caution">
    <text evidence="11">The sequence shown here is derived from an EMBL/GenBank/DDBJ whole genome shotgun (WGS) entry which is preliminary data.</text>
</comment>
<keyword evidence="8" id="KW-0464">Manganese</keyword>
<reference evidence="11" key="1">
    <citation type="submission" date="2021-10" db="EMBL/GenBank/DDBJ databases">
        <title>Tropical sea cucumber genome reveals ecological adaptation and Cuvierian tubules defense mechanism.</title>
        <authorList>
            <person name="Chen T."/>
        </authorList>
    </citation>
    <scope>NUCLEOTIDE SEQUENCE</scope>
    <source>
        <strain evidence="11">Nanhai2018</strain>
        <tissue evidence="11">Muscle</tissue>
    </source>
</reference>
<keyword evidence="4 8" id="KW-0479">Metal-binding</keyword>
<feature type="active site" description="Proton acceptor" evidence="7">
    <location>
        <position position="231"/>
    </location>
</feature>
<dbReference type="OrthoDB" id="9836372at2759"/>
<keyword evidence="5" id="KW-0378">Hydrolase</keyword>
<evidence type="ECO:0000256" key="1">
    <source>
        <dbReference type="ARBA" id="ARBA00000493"/>
    </source>
</evidence>
<dbReference type="PANTHER" id="PTHR22748:SF26">
    <property type="entry name" value="ENDONUCLEASE_EXONUCLEASE_PHOSPHATASE DOMAIN-CONTAINING PROTEIN"/>
    <property type="match status" value="1"/>
</dbReference>
<feature type="site" description="Transition state stabilizer" evidence="9">
    <location>
        <position position="144"/>
    </location>
</feature>
<dbReference type="Pfam" id="PF03372">
    <property type="entry name" value="Exo_endo_phos"/>
    <property type="match status" value="1"/>
</dbReference>
<dbReference type="GO" id="GO:0003906">
    <property type="term" value="F:DNA-(apurinic or apyrimidinic site) endonuclease activity"/>
    <property type="evidence" value="ECO:0007669"/>
    <property type="project" value="TreeGrafter"/>
</dbReference>
<dbReference type="AlphaFoldDB" id="A0A9Q1BX65"/>
<feature type="binding site" evidence="8">
    <location>
        <position position="11"/>
    </location>
    <ligand>
        <name>Mg(2+)</name>
        <dbReference type="ChEBI" id="CHEBI:18420"/>
        <label>1</label>
    </ligand>
</feature>
<dbReference type="Gene3D" id="3.60.10.10">
    <property type="entry name" value="Endonuclease/exonuclease/phosphatase"/>
    <property type="match status" value="1"/>
</dbReference>
<evidence type="ECO:0000256" key="8">
    <source>
        <dbReference type="PIRSR" id="PIRSR604808-2"/>
    </source>
</evidence>
<sequence>MATELKFISFNARGLRQARKRRQLFAYFHRRKADIIFLQETHSCLADSKYWMHEWGGGMVFCHGHTASRGVCIIFNPRLTFHIIKQELCQYGRFIILDVNIHDRIITLVCIYAPNIDTPGFFVEISRKLNDFEGETLICAGDFNFVFNLELDKTGGNPRTNFKARETCLDLMATYDLIDIWREKNPCVKNFTWSSNVTPGIHCRLDYFLVFRHVSHAVNETISSPGIQSDHSCISLTISTYSVKRGPGYWKLNNSLLSDTNYVSLINNIILSELHSNEYRDPSARWEFLKFRIRNASIKYSKEKAKEKRDKEPELLKRIANLEQVLYTDDSSAIRHQIKEAQNELLLHYNYKLQGTVIRSRARWVEEGEKNTKYFLNLEKRNKASNVIHSLKLDSGDYISSNDAILAEINKFYFSLYSSGGCNPDPFFLGLPEQCAHAVNLDSCDGELTPDECFEALKSMKNDKSPGSDGLSVNFYKMFWHLLGPIVVNSLNYGYNRGELSSEQRRGIVP</sequence>
<keyword evidence="6 8" id="KW-0460">Magnesium</keyword>
<comment type="similarity">
    <text evidence="2">Belongs to the DNA repair enzymes AP/ExoA family.</text>
</comment>
<dbReference type="PANTHER" id="PTHR22748">
    <property type="entry name" value="AP ENDONUCLEASE"/>
    <property type="match status" value="1"/>
</dbReference>
<feature type="active site" evidence="7">
    <location>
        <position position="112"/>
    </location>
</feature>
<feature type="binding site" evidence="8">
    <location>
        <position position="142"/>
    </location>
    <ligand>
        <name>Mg(2+)</name>
        <dbReference type="ChEBI" id="CHEBI:18420"/>
        <label>1</label>
    </ligand>
</feature>
<dbReference type="EC" id="3.1.11.2" evidence="3"/>
<dbReference type="GO" id="GO:0008311">
    <property type="term" value="F:double-stranded DNA 3'-5' DNA exonuclease activity"/>
    <property type="evidence" value="ECO:0007669"/>
    <property type="project" value="UniProtKB-EC"/>
</dbReference>
<gene>
    <name evidence="11" type="ORF">HOLleu_21227</name>
</gene>
<evidence type="ECO:0000313" key="11">
    <source>
        <dbReference type="EMBL" id="KAJ8034405.1"/>
    </source>
</evidence>
<evidence type="ECO:0000256" key="2">
    <source>
        <dbReference type="ARBA" id="ARBA00007092"/>
    </source>
</evidence>
<evidence type="ECO:0000256" key="6">
    <source>
        <dbReference type="ARBA" id="ARBA00022842"/>
    </source>
</evidence>
<feature type="domain" description="Endonuclease/exonuclease/phosphatase" evidence="10">
    <location>
        <begin position="8"/>
        <end position="231"/>
    </location>
</feature>
<dbReference type="SUPFAM" id="SSF56219">
    <property type="entry name" value="DNase I-like"/>
    <property type="match status" value="1"/>
</dbReference>
<evidence type="ECO:0000313" key="12">
    <source>
        <dbReference type="Proteomes" id="UP001152320"/>
    </source>
</evidence>
<feature type="site" description="Interaction with DNA substrate" evidence="9">
    <location>
        <position position="231"/>
    </location>
</feature>
<feature type="active site" description="Proton donor/acceptor" evidence="7">
    <location>
        <position position="142"/>
    </location>
</feature>
<dbReference type="CDD" id="cd09076">
    <property type="entry name" value="L1-EN"/>
    <property type="match status" value="1"/>
</dbReference>
<feature type="binding site" evidence="8">
    <location>
        <position position="230"/>
    </location>
    <ligand>
        <name>Mg(2+)</name>
        <dbReference type="ChEBI" id="CHEBI:18420"/>
        <label>1</label>
    </ligand>
</feature>
<dbReference type="InterPro" id="IPR005135">
    <property type="entry name" value="Endo/exonuclease/phosphatase"/>
</dbReference>
<dbReference type="EMBL" id="JAIZAY010000010">
    <property type="protein sequence ID" value="KAJ8034405.1"/>
    <property type="molecule type" value="Genomic_DNA"/>
</dbReference>
<dbReference type="GO" id="GO:0005634">
    <property type="term" value="C:nucleus"/>
    <property type="evidence" value="ECO:0007669"/>
    <property type="project" value="TreeGrafter"/>
</dbReference>
<dbReference type="InterPro" id="IPR004808">
    <property type="entry name" value="AP_endonuc_1"/>
</dbReference>
<feature type="site" description="Important for catalytic activity" evidence="9">
    <location>
        <position position="206"/>
    </location>
</feature>
<dbReference type="Proteomes" id="UP001152320">
    <property type="component" value="Chromosome 10"/>
</dbReference>
<comment type="catalytic activity">
    <reaction evidence="1">
        <text>Exonucleolytic cleavage in the 3'- to 5'-direction to yield nucleoside 5'-phosphates.</text>
        <dbReference type="EC" id="3.1.11.2"/>
    </reaction>
</comment>
<keyword evidence="12" id="KW-1185">Reference proteome</keyword>
<evidence type="ECO:0000256" key="3">
    <source>
        <dbReference type="ARBA" id="ARBA00012115"/>
    </source>
</evidence>
<accession>A0A9Q1BX65</accession>
<dbReference type="GO" id="GO:0006284">
    <property type="term" value="P:base-excision repair"/>
    <property type="evidence" value="ECO:0007669"/>
    <property type="project" value="TreeGrafter"/>
</dbReference>
<evidence type="ECO:0000256" key="9">
    <source>
        <dbReference type="PIRSR" id="PIRSR604808-3"/>
    </source>
</evidence>
<organism evidence="11 12">
    <name type="scientific">Holothuria leucospilota</name>
    <name type="common">Black long sea cucumber</name>
    <name type="synonym">Mertensiothuria leucospilota</name>
    <dbReference type="NCBI Taxonomy" id="206669"/>
    <lineage>
        <taxon>Eukaryota</taxon>
        <taxon>Metazoa</taxon>
        <taxon>Echinodermata</taxon>
        <taxon>Eleutherozoa</taxon>
        <taxon>Echinozoa</taxon>
        <taxon>Holothuroidea</taxon>
        <taxon>Aspidochirotacea</taxon>
        <taxon>Aspidochirotida</taxon>
        <taxon>Holothuriidae</taxon>
        <taxon>Holothuria</taxon>
    </lineage>
</organism>
<feature type="binding site" evidence="8">
    <location>
        <position position="40"/>
    </location>
    <ligand>
        <name>Mg(2+)</name>
        <dbReference type="ChEBI" id="CHEBI:18420"/>
        <label>1</label>
    </ligand>
</feature>
<evidence type="ECO:0000256" key="7">
    <source>
        <dbReference type="PIRSR" id="PIRSR604808-1"/>
    </source>
</evidence>
<evidence type="ECO:0000259" key="10">
    <source>
        <dbReference type="Pfam" id="PF03372"/>
    </source>
</evidence>
<evidence type="ECO:0000256" key="4">
    <source>
        <dbReference type="ARBA" id="ARBA00022723"/>
    </source>
</evidence>
<proteinExistence type="inferred from homology"/>
<dbReference type="GO" id="GO:0008081">
    <property type="term" value="F:phosphoric diester hydrolase activity"/>
    <property type="evidence" value="ECO:0007669"/>
    <property type="project" value="TreeGrafter"/>
</dbReference>